<proteinExistence type="predicted"/>
<gene>
    <name evidence="1" type="ORF">ACFQZS_14185</name>
</gene>
<keyword evidence="2" id="KW-1185">Reference proteome</keyword>
<reference evidence="2" key="1">
    <citation type="journal article" date="2019" name="Int. J. Syst. Evol. Microbiol.">
        <title>The Global Catalogue of Microorganisms (GCM) 10K type strain sequencing project: providing services to taxonomists for standard genome sequencing and annotation.</title>
        <authorList>
            <consortium name="The Broad Institute Genomics Platform"/>
            <consortium name="The Broad Institute Genome Sequencing Center for Infectious Disease"/>
            <person name="Wu L."/>
            <person name="Ma J."/>
        </authorList>
    </citation>
    <scope>NUCLEOTIDE SEQUENCE [LARGE SCALE GENOMIC DNA]</scope>
    <source>
        <strain evidence="2">CCUG 63418</strain>
    </source>
</reference>
<dbReference type="Proteomes" id="UP001596958">
    <property type="component" value="Unassembled WGS sequence"/>
</dbReference>
<evidence type="ECO:0000313" key="2">
    <source>
        <dbReference type="Proteomes" id="UP001596958"/>
    </source>
</evidence>
<protein>
    <recommendedName>
        <fullName evidence="3">Chromosome partition protein Smc</fullName>
    </recommendedName>
</protein>
<evidence type="ECO:0008006" key="3">
    <source>
        <dbReference type="Google" id="ProtNLM"/>
    </source>
</evidence>
<comment type="caution">
    <text evidence="1">The sequence shown here is derived from an EMBL/GenBank/DDBJ whole genome shotgun (WGS) entry which is preliminary data.</text>
</comment>
<dbReference type="EMBL" id="JBHTHU010000019">
    <property type="protein sequence ID" value="MFD0751295.1"/>
    <property type="molecule type" value="Genomic_DNA"/>
</dbReference>
<name>A0ABW2Z3M0_9SPHI</name>
<accession>A0ABW2Z3M0</accession>
<sequence length="513" mass="56921">MSKVIFVFLGSLVLFGHPAFSQTAGAGHVASIEAKVQRIKANQLTISQYKNQLNEISQAWRAKEAKLKTEIDELYKERDDIIADMKVGAKCSQCGKYKSQFEAEGASFQEHLGKVKGYAVPATTSELEATRRKYTEAIALKKVQLQNMGSGDKAMLNKQKDISDLEKSNEKLCTEITNHSNDYQMVVFDEAKQKHQIWTDDLIGYISNLLIAQDKVSIYKNRMNIYNASWTQKVKNSKDEVISEAKAEQNAIINNIEQNKQKISDEKIKQEEYLAEAQTRLNVAKSRKAEVSTALNGLSSADTLRPGYIAVQSKLTFEINAIEKDMLASNLTTKSFIAGVETKNATLKSKILQINSNITQKQTIRISEARKLIDKLKQTAATATITATKDVFSAQSAYTQRVAFCKGLQSVYSDLVVKESNRILSASQAVGCSVYNDIRGQVALNWNQVFSCVNALTTLAKPYSTNAFNSYCPGKSAPTYLSAYKSFLSGLSPEDKDAVRLTSNAAFFELVNN</sequence>
<evidence type="ECO:0000313" key="1">
    <source>
        <dbReference type="EMBL" id="MFD0751295.1"/>
    </source>
</evidence>
<organism evidence="1 2">
    <name type="scientific">Mucilaginibacter calamicampi</name>
    <dbReference type="NCBI Taxonomy" id="1302352"/>
    <lineage>
        <taxon>Bacteria</taxon>
        <taxon>Pseudomonadati</taxon>
        <taxon>Bacteroidota</taxon>
        <taxon>Sphingobacteriia</taxon>
        <taxon>Sphingobacteriales</taxon>
        <taxon>Sphingobacteriaceae</taxon>
        <taxon>Mucilaginibacter</taxon>
    </lineage>
</organism>
<dbReference type="RefSeq" id="WP_377101322.1">
    <property type="nucleotide sequence ID" value="NZ_JBHTHU010000019.1"/>
</dbReference>